<dbReference type="Pfam" id="PF23001">
    <property type="entry name" value="MBTP1_N"/>
    <property type="match status" value="1"/>
</dbReference>
<dbReference type="EMBL" id="CAJOBF010000053">
    <property type="protein sequence ID" value="CAF3734626.1"/>
    <property type="molecule type" value="Genomic_DNA"/>
</dbReference>
<sequence>MVNVLIKTLFIYFLLYTSTATIDSDEIFPCNETTNLNEEKLSIEYEAKTIQDEFIVQFTGYYTEVTRKNYLARVFERNNVFDYEIIKRTNLMQSYPSDFDIVRVCSSVNKES</sequence>
<comment type="caution">
    <text evidence="5">The sequence shown here is derived from an EMBL/GenBank/DDBJ whole genome shotgun (WGS) entry which is preliminary data.</text>
</comment>
<evidence type="ECO:0000313" key="6">
    <source>
        <dbReference type="Proteomes" id="UP000663866"/>
    </source>
</evidence>
<evidence type="ECO:0000256" key="1">
    <source>
        <dbReference type="SAM" id="SignalP"/>
    </source>
</evidence>
<proteinExistence type="predicted"/>
<feature type="chain" id="PRO_5035693092" description="Membrane-bound transcription factor site-1 protease-like N-terminal domain-containing protein" evidence="1">
    <location>
        <begin position="25"/>
        <end position="112"/>
    </location>
</feature>
<dbReference type="InterPro" id="IPR055143">
    <property type="entry name" value="MBTP1_N"/>
</dbReference>
<dbReference type="Proteomes" id="UP000663842">
    <property type="component" value="Unassembled WGS sequence"/>
</dbReference>
<dbReference type="Proteomes" id="UP000663887">
    <property type="component" value="Unassembled WGS sequence"/>
</dbReference>
<keyword evidence="6" id="KW-1185">Reference proteome</keyword>
<evidence type="ECO:0000259" key="2">
    <source>
        <dbReference type="Pfam" id="PF23001"/>
    </source>
</evidence>
<keyword evidence="1" id="KW-0732">Signal</keyword>
<dbReference type="EMBL" id="CAJNRG010001975">
    <property type="protein sequence ID" value="CAF2042087.1"/>
    <property type="molecule type" value="Genomic_DNA"/>
</dbReference>
<name>A0A819JQQ5_9BILA</name>
<protein>
    <recommendedName>
        <fullName evidence="2">Membrane-bound transcription factor site-1 protease-like N-terminal domain-containing protein</fullName>
    </recommendedName>
</protein>
<evidence type="ECO:0000313" key="5">
    <source>
        <dbReference type="EMBL" id="CAF3936925.1"/>
    </source>
</evidence>
<accession>A0A819JQQ5</accession>
<feature type="domain" description="Membrane-bound transcription factor site-1 protease-like N-terminal" evidence="2">
    <location>
        <begin position="50"/>
        <end position="108"/>
    </location>
</feature>
<organism evidence="5 6">
    <name type="scientific">Rotaria magnacalcarata</name>
    <dbReference type="NCBI Taxonomy" id="392030"/>
    <lineage>
        <taxon>Eukaryota</taxon>
        <taxon>Metazoa</taxon>
        <taxon>Spiralia</taxon>
        <taxon>Gnathifera</taxon>
        <taxon>Rotifera</taxon>
        <taxon>Eurotatoria</taxon>
        <taxon>Bdelloidea</taxon>
        <taxon>Philodinida</taxon>
        <taxon>Philodinidae</taxon>
        <taxon>Rotaria</taxon>
    </lineage>
</organism>
<dbReference type="AlphaFoldDB" id="A0A819JQQ5"/>
<gene>
    <name evidence="5" type="ORF">OVN521_LOCUS11461</name>
    <name evidence="4" type="ORF">UXM345_LOCUS1045</name>
    <name evidence="3" type="ORF">XDN619_LOCUS6898</name>
</gene>
<reference evidence="5" key="1">
    <citation type="submission" date="2021-02" db="EMBL/GenBank/DDBJ databases">
        <authorList>
            <person name="Nowell W R."/>
        </authorList>
    </citation>
    <scope>NUCLEOTIDE SEQUENCE</scope>
</reference>
<evidence type="ECO:0000313" key="3">
    <source>
        <dbReference type="EMBL" id="CAF2042087.1"/>
    </source>
</evidence>
<evidence type="ECO:0000313" key="4">
    <source>
        <dbReference type="EMBL" id="CAF3734626.1"/>
    </source>
</evidence>
<dbReference type="Proteomes" id="UP000663866">
    <property type="component" value="Unassembled WGS sequence"/>
</dbReference>
<feature type="signal peptide" evidence="1">
    <location>
        <begin position="1"/>
        <end position="24"/>
    </location>
</feature>
<dbReference type="EMBL" id="CAJOBG010001525">
    <property type="protein sequence ID" value="CAF3936925.1"/>
    <property type="molecule type" value="Genomic_DNA"/>
</dbReference>